<dbReference type="Pfam" id="PF00024">
    <property type="entry name" value="PAN_1"/>
    <property type="match status" value="1"/>
</dbReference>
<accession>A0AAV4JA98</accession>
<organism evidence="2 3">
    <name type="scientific">Elysia marginata</name>
    <dbReference type="NCBI Taxonomy" id="1093978"/>
    <lineage>
        <taxon>Eukaryota</taxon>
        <taxon>Metazoa</taxon>
        <taxon>Spiralia</taxon>
        <taxon>Lophotrochozoa</taxon>
        <taxon>Mollusca</taxon>
        <taxon>Gastropoda</taxon>
        <taxon>Heterobranchia</taxon>
        <taxon>Euthyneura</taxon>
        <taxon>Panpulmonata</taxon>
        <taxon>Sacoglossa</taxon>
        <taxon>Placobranchoidea</taxon>
        <taxon>Plakobranchidae</taxon>
        <taxon>Elysia</taxon>
    </lineage>
</organism>
<comment type="caution">
    <text evidence="2">The sequence shown here is derived from an EMBL/GenBank/DDBJ whole genome shotgun (WGS) entry which is preliminary data.</text>
</comment>
<evidence type="ECO:0000313" key="3">
    <source>
        <dbReference type="Proteomes" id="UP000762676"/>
    </source>
</evidence>
<dbReference type="PROSITE" id="PS51257">
    <property type="entry name" value="PROKAR_LIPOPROTEIN"/>
    <property type="match status" value="1"/>
</dbReference>
<dbReference type="Proteomes" id="UP000762676">
    <property type="component" value="Unassembled WGS sequence"/>
</dbReference>
<evidence type="ECO:0000259" key="1">
    <source>
        <dbReference type="Pfam" id="PF00024"/>
    </source>
</evidence>
<dbReference type="InterPro" id="IPR003609">
    <property type="entry name" value="Pan_app"/>
</dbReference>
<reference evidence="2 3" key="1">
    <citation type="journal article" date="2021" name="Elife">
        <title>Chloroplast acquisition without the gene transfer in kleptoplastic sea slugs, Plakobranchus ocellatus.</title>
        <authorList>
            <person name="Maeda T."/>
            <person name="Takahashi S."/>
            <person name="Yoshida T."/>
            <person name="Shimamura S."/>
            <person name="Takaki Y."/>
            <person name="Nagai Y."/>
            <person name="Toyoda A."/>
            <person name="Suzuki Y."/>
            <person name="Arimoto A."/>
            <person name="Ishii H."/>
            <person name="Satoh N."/>
            <person name="Nishiyama T."/>
            <person name="Hasebe M."/>
            <person name="Maruyama T."/>
            <person name="Minagawa J."/>
            <person name="Obokata J."/>
            <person name="Shigenobu S."/>
        </authorList>
    </citation>
    <scope>NUCLEOTIDE SEQUENCE [LARGE SCALE GENOMIC DNA]</scope>
</reference>
<feature type="domain" description="Apple" evidence="1">
    <location>
        <begin position="166"/>
        <end position="214"/>
    </location>
</feature>
<sequence>MKLTVYFITFASFSLSCLIYTHGKILNFRYISRLRYPKAQEQKCKDLGYDGLAVLNTPEAFNYAIKIANIAHGVYIGIQYKPELGQALWDDGTTFGSDLPFHSPPPFTDPDKSFGRIIWSKKIAVGEAAQARPALCSKYNQTSSESTGSTLSGELQTTSRTVLFVSRILSFQECAVLCGMTSDCRAAEFNSNLFTCTVIGQYTSTGQSANPYVFTYMRQTF</sequence>
<dbReference type="AlphaFoldDB" id="A0AAV4JA98"/>
<gene>
    <name evidence="2" type="ORF">ElyMa_001534000</name>
</gene>
<dbReference type="SUPFAM" id="SSF57414">
    <property type="entry name" value="Hairpin loop containing domain-like"/>
    <property type="match status" value="1"/>
</dbReference>
<protein>
    <recommendedName>
        <fullName evidence="1">Apple domain-containing protein</fullName>
    </recommendedName>
</protein>
<evidence type="ECO:0000313" key="2">
    <source>
        <dbReference type="EMBL" id="GFS18924.1"/>
    </source>
</evidence>
<keyword evidence="3" id="KW-1185">Reference proteome</keyword>
<proteinExistence type="predicted"/>
<dbReference type="CDD" id="cd00037">
    <property type="entry name" value="CLECT"/>
    <property type="match status" value="1"/>
</dbReference>
<dbReference type="EMBL" id="BMAT01003030">
    <property type="protein sequence ID" value="GFS18924.1"/>
    <property type="molecule type" value="Genomic_DNA"/>
</dbReference>
<dbReference type="SUPFAM" id="SSF56436">
    <property type="entry name" value="C-type lectin-like"/>
    <property type="match status" value="1"/>
</dbReference>
<dbReference type="InterPro" id="IPR016187">
    <property type="entry name" value="CTDL_fold"/>
</dbReference>
<name>A0AAV4JA98_9GAST</name>